<organism evidence="1 2">
    <name type="scientific">Streptococcus xiaochunlingii</name>
    <dbReference type="NCBI Taxonomy" id="2589788"/>
    <lineage>
        <taxon>Bacteria</taxon>
        <taxon>Bacillati</taxon>
        <taxon>Bacillota</taxon>
        <taxon>Bacilli</taxon>
        <taxon>Lactobacillales</taxon>
        <taxon>Streptococcaceae</taxon>
        <taxon>Streptococcus</taxon>
    </lineage>
</organism>
<dbReference type="Proteomes" id="UP000319739">
    <property type="component" value="Unassembled WGS sequence"/>
</dbReference>
<evidence type="ECO:0000313" key="1">
    <source>
        <dbReference type="EMBL" id="TPE38209.1"/>
    </source>
</evidence>
<proteinExistence type="predicted"/>
<keyword evidence="2" id="KW-1185">Reference proteome</keyword>
<dbReference type="EMBL" id="VFSG01000001">
    <property type="protein sequence ID" value="TPE38209.1"/>
    <property type="molecule type" value="Genomic_DNA"/>
</dbReference>
<reference evidence="1 2" key="1">
    <citation type="submission" date="2019-06" db="EMBL/GenBank/DDBJ databases">
        <authorList>
            <person name="Zou Y."/>
        </authorList>
    </citation>
    <scope>NUCLEOTIDE SEQUENCE [LARGE SCALE GENOMIC DNA]</scope>
    <source>
        <strain evidence="1 2">E24</strain>
    </source>
</reference>
<evidence type="ECO:0000313" key="2">
    <source>
        <dbReference type="Proteomes" id="UP000319739"/>
    </source>
</evidence>
<protein>
    <submittedName>
        <fullName evidence="1">Uncharacterized protein</fullName>
    </submittedName>
</protein>
<accession>A0ABY2YHK6</accession>
<name>A0ABY2YHK6_9STRE</name>
<comment type="caution">
    <text evidence="1">The sequence shown here is derived from an EMBL/GenBank/DDBJ whole genome shotgun (WGS) entry which is preliminary data.</text>
</comment>
<sequence length="181" mass="21804">MIIMRNSDFYIQNMIESSLEQEDFSQIIILLDSLPSKKIRRALYLLSEIFPNKIEITENEFKFIKYILSNNKFIVVQSISDFLRAISILNFNDLQKQEIADLIFQNLNILSKNCDFELNVLITKLIEPNKFFMLIEKIKNNLDDYSRKYLLDFIFYEREYLENSFNEDEINDFIKFLSYPR</sequence>
<gene>
    <name evidence="1" type="ORF">FJR71_04340</name>
</gene>